<keyword evidence="6" id="KW-1185">Reference proteome</keyword>
<dbReference type="EMBL" id="JAWZYT010003459">
    <property type="protein sequence ID" value="KAK4298299.1"/>
    <property type="molecule type" value="Genomic_DNA"/>
</dbReference>
<evidence type="ECO:0000313" key="6">
    <source>
        <dbReference type="Proteomes" id="UP001292094"/>
    </source>
</evidence>
<dbReference type="InterPro" id="IPR002068">
    <property type="entry name" value="A-crystallin/Hsp20_dom"/>
</dbReference>
<feature type="domain" description="SHSP" evidence="4">
    <location>
        <begin position="72"/>
        <end position="180"/>
    </location>
</feature>
<sequence>MSSVTTSTSKTLSVVKRESFFDDSFFNDSWEDFDKAVQSILDKFDDTGLKVDVGSRSQCRDVYSKIRSSKIDEDLYASQALQITEKEGKFQAVMDVKDFSPNDLQVRVVDDRVVVEGKYFKKSEDGSSTSSKSFYKEFTMPSTANIDLVATALSKDGVLTVKAPKREGDAAQPSGAVTSSSVQQSSSVQESSSTNQSSSSSVSSSSVKKVSMSSSSTFSSSSTSSSQVSSNLMSNMESLDDMAQDMKDRLVFSHDTVNLKLK</sequence>
<dbReference type="GO" id="GO:0005737">
    <property type="term" value="C:cytoplasm"/>
    <property type="evidence" value="ECO:0007669"/>
    <property type="project" value="TreeGrafter"/>
</dbReference>
<dbReference type="Gene3D" id="2.60.40.790">
    <property type="match status" value="1"/>
</dbReference>
<dbReference type="GO" id="GO:0051082">
    <property type="term" value="F:unfolded protein binding"/>
    <property type="evidence" value="ECO:0007669"/>
    <property type="project" value="TreeGrafter"/>
</dbReference>
<dbReference type="GO" id="GO:0042026">
    <property type="term" value="P:protein refolding"/>
    <property type="evidence" value="ECO:0007669"/>
    <property type="project" value="TreeGrafter"/>
</dbReference>
<dbReference type="PRINTS" id="PR00299">
    <property type="entry name" value="ACRYSTALLIN"/>
</dbReference>
<dbReference type="CDD" id="cd06526">
    <property type="entry name" value="metazoan_ACD"/>
    <property type="match status" value="1"/>
</dbReference>
<comment type="similarity">
    <text evidence="1 2">Belongs to the small heat shock protein (HSP20) family.</text>
</comment>
<dbReference type="SUPFAM" id="SSF49764">
    <property type="entry name" value="HSP20-like chaperones"/>
    <property type="match status" value="1"/>
</dbReference>
<dbReference type="PANTHER" id="PTHR45640">
    <property type="entry name" value="HEAT SHOCK PROTEIN HSP-12.2-RELATED"/>
    <property type="match status" value="1"/>
</dbReference>
<reference evidence="5" key="1">
    <citation type="submission" date="2023-11" db="EMBL/GenBank/DDBJ databases">
        <title>Genome assemblies of two species of porcelain crab, Petrolisthes cinctipes and Petrolisthes manimaculis (Anomura: Porcellanidae).</title>
        <authorList>
            <person name="Angst P."/>
        </authorList>
    </citation>
    <scope>NUCLEOTIDE SEQUENCE</scope>
    <source>
        <strain evidence="5">PB745_02</strain>
        <tissue evidence="5">Gill</tissue>
    </source>
</reference>
<evidence type="ECO:0000256" key="2">
    <source>
        <dbReference type="RuleBase" id="RU003616"/>
    </source>
</evidence>
<dbReference type="AlphaFoldDB" id="A0AAE1NXR9"/>
<dbReference type="PROSITE" id="PS01031">
    <property type="entry name" value="SHSP"/>
    <property type="match status" value="1"/>
</dbReference>
<evidence type="ECO:0000259" key="4">
    <source>
        <dbReference type="PROSITE" id="PS01031"/>
    </source>
</evidence>
<dbReference type="InterPro" id="IPR008978">
    <property type="entry name" value="HSP20-like_chaperone"/>
</dbReference>
<feature type="compositionally biased region" description="Low complexity" evidence="3">
    <location>
        <begin position="177"/>
        <end position="230"/>
    </location>
</feature>
<dbReference type="GO" id="GO:0005634">
    <property type="term" value="C:nucleus"/>
    <property type="evidence" value="ECO:0007669"/>
    <property type="project" value="TreeGrafter"/>
</dbReference>
<name>A0AAE1NXR9_9EUCA</name>
<gene>
    <name evidence="5" type="ORF">Pmani_029339</name>
</gene>
<evidence type="ECO:0000313" key="5">
    <source>
        <dbReference type="EMBL" id="KAK4298299.1"/>
    </source>
</evidence>
<dbReference type="Proteomes" id="UP001292094">
    <property type="component" value="Unassembled WGS sequence"/>
</dbReference>
<evidence type="ECO:0000256" key="3">
    <source>
        <dbReference type="SAM" id="MobiDB-lite"/>
    </source>
</evidence>
<dbReference type="GO" id="GO:0009408">
    <property type="term" value="P:response to heat"/>
    <property type="evidence" value="ECO:0007669"/>
    <property type="project" value="TreeGrafter"/>
</dbReference>
<accession>A0AAE1NXR9</accession>
<comment type="caution">
    <text evidence="5">The sequence shown here is derived from an EMBL/GenBank/DDBJ whole genome shotgun (WGS) entry which is preliminary data.</text>
</comment>
<dbReference type="InterPro" id="IPR001436">
    <property type="entry name" value="Alpha-crystallin/sHSP_animal"/>
</dbReference>
<protein>
    <recommendedName>
        <fullName evidence="4">SHSP domain-containing protein</fullName>
    </recommendedName>
</protein>
<dbReference type="Pfam" id="PF00011">
    <property type="entry name" value="HSP20"/>
    <property type="match status" value="1"/>
</dbReference>
<feature type="region of interest" description="Disordered" evidence="3">
    <location>
        <begin position="166"/>
        <end position="241"/>
    </location>
</feature>
<proteinExistence type="inferred from homology"/>
<dbReference type="PANTHER" id="PTHR45640:SF26">
    <property type="entry name" value="RE23625P"/>
    <property type="match status" value="1"/>
</dbReference>
<evidence type="ECO:0000256" key="1">
    <source>
        <dbReference type="PROSITE-ProRule" id="PRU00285"/>
    </source>
</evidence>
<organism evidence="5 6">
    <name type="scientific">Petrolisthes manimaculis</name>
    <dbReference type="NCBI Taxonomy" id="1843537"/>
    <lineage>
        <taxon>Eukaryota</taxon>
        <taxon>Metazoa</taxon>
        <taxon>Ecdysozoa</taxon>
        <taxon>Arthropoda</taxon>
        <taxon>Crustacea</taxon>
        <taxon>Multicrustacea</taxon>
        <taxon>Malacostraca</taxon>
        <taxon>Eumalacostraca</taxon>
        <taxon>Eucarida</taxon>
        <taxon>Decapoda</taxon>
        <taxon>Pleocyemata</taxon>
        <taxon>Anomura</taxon>
        <taxon>Galatheoidea</taxon>
        <taxon>Porcellanidae</taxon>
        <taxon>Petrolisthes</taxon>
    </lineage>
</organism>